<proteinExistence type="predicted"/>
<evidence type="ECO:0000313" key="3">
    <source>
        <dbReference type="Proteomes" id="UP000182264"/>
    </source>
</evidence>
<sequence>MNKIFVMLVLCLVFGGGLARAEEWTRESPGQKAYYDAAGNLKRVLLDADRDGRFEAEEQYAGRRLSRREDRDGDGIHERRYDWQKDGSARLVEDRGKGPIQTTWFDPKGVIVKVARDKDRDGKPEITWRYEKGVLRQVEKNRGTWFYQNGKLARAELDTDKDGRTDRREYYRQGRLERSEDLGRSGKVHRKWFFDEAGKPLRQQEDSDGDGRMERLRVYRKDGSVIQTVDADLNGKPEIRERYAPDGRMVSREEDLDGDGEFDLRSGRLKE</sequence>
<dbReference type="RefSeq" id="WP_072287062.1">
    <property type="nucleotide sequence ID" value="NZ_CP015455.1"/>
</dbReference>
<feature type="compositionally biased region" description="Basic and acidic residues" evidence="1">
    <location>
        <begin position="262"/>
        <end position="271"/>
    </location>
</feature>
<dbReference type="EMBL" id="CP015518">
    <property type="protein sequence ID" value="APG25213.1"/>
    <property type="molecule type" value="Genomic_DNA"/>
</dbReference>
<dbReference type="SUPFAM" id="SSF69318">
    <property type="entry name" value="Integrin alpha N-terminal domain"/>
    <property type="match status" value="1"/>
</dbReference>
<dbReference type="AlphaFoldDB" id="A0A1L3GGZ2"/>
<dbReference type="OrthoDB" id="5387068at2"/>
<keyword evidence="3" id="KW-1185">Reference proteome</keyword>
<gene>
    <name evidence="2" type="ORF">A7E75_09395</name>
</gene>
<dbReference type="Proteomes" id="UP000182264">
    <property type="component" value="Chromosome"/>
</dbReference>
<evidence type="ECO:0000256" key="1">
    <source>
        <dbReference type="SAM" id="MobiDB-lite"/>
    </source>
</evidence>
<protein>
    <submittedName>
        <fullName evidence="2">Uncharacterized protein</fullName>
    </submittedName>
</protein>
<evidence type="ECO:0000313" key="2">
    <source>
        <dbReference type="EMBL" id="APG25213.1"/>
    </source>
</evidence>
<accession>A0A1L3GGZ2</accession>
<name>A0A1L3GGZ2_SYNAC</name>
<organism evidence="2 3">
    <name type="scientific">Syntrophotalea acetylenica</name>
    <name type="common">Pelobacter acetylenicus</name>
    <dbReference type="NCBI Taxonomy" id="29542"/>
    <lineage>
        <taxon>Bacteria</taxon>
        <taxon>Pseudomonadati</taxon>
        <taxon>Thermodesulfobacteriota</taxon>
        <taxon>Desulfuromonadia</taxon>
        <taxon>Desulfuromonadales</taxon>
        <taxon>Syntrophotaleaceae</taxon>
        <taxon>Syntrophotalea</taxon>
    </lineage>
</organism>
<dbReference type="STRING" id="29542.A6070_03370"/>
<feature type="region of interest" description="Disordered" evidence="1">
    <location>
        <begin position="236"/>
        <end position="271"/>
    </location>
</feature>
<dbReference type="KEGG" id="pace:A6070_03370"/>
<dbReference type="Gene3D" id="3.90.930.1">
    <property type="match status" value="1"/>
</dbReference>
<reference evidence="2 3" key="1">
    <citation type="journal article" date="2017" name="Genome Announc.">
        <title>Complete Genome Sequences of Two Acetylene-Fermenting Pelobacter acetylenicus Strains.</title>
        <authorList>
            <person name="Sutton J.M."/>
            <person name="Baesman S.M."/>
            <person name="Fierst J.L."/>
            <person name="Poret-Peterson A.T."/>
            <person name="Oremland R.S."/>
            <person name="Dunlap D.S."/>
            <person name="Akob D.M."/>
        </authorList>
    </citation>
    <scope>NUCLEOTIDE SEQUENCE [LARGE SCALE GENOMIC DNA]</scope>
    <source>
        <strain evidence="2 3">DSM 3247</strain>
    </source>
</reference>
<dbReference type="InterPro" id="IPR028994">
    <property type="entry name" value="Integrin_alpha_N"/>
</dbReference>
<feature type="compositionally biased region" description="Basic and acidic residues" evidence="1">
    <location>
        <begin position="236"/>
        <end position="253"/>
    </location>
</feature>